<name>A0A174BT87_9FIRM</name>
<feature type="domain" description="D-isomer specific 2-hydroxyacid dehydrogenase catalytic" evidence="5">
    <location>
        <begin position="14"/>
        <end position="316"/>
    </location>
</feature>
<comment type="similarity">
    <text evidence="1 4">Belongs to the D-isomer specific 2-hydroxyacid dehydrogenase family.</text>
</comment>
<keyword evidence="8" id="KW-1185">Reference proteome</keyword>
<dbReference type="EC" id="1.1.1.79" evidence="7"/>
<dbReference type="OrthoDB" id="9805416at2"/>
<accession>A0A174BT87</accession>
<dbReference type="Proteomes" id="UP000095546">
    <property type="component" value="Unassembled WGS sequence"/>
</dbReference>
<dbReference type="Pfam" id="PF02826">
    <property type="entry name" value="2-Hacid_dh_C"/>
    <property type="match status" value="1"/>
</dbReference>
<dbReference type="RefSeq" id="WP_055162617.1">
    <property type="nucleotide sequence ID" value="NZ_CABIWZ010000021.1"/>
</dbReference>
<evidence type="ECO:0000313" key="7">
    <source>
        <dbReference type="EMBL" id="CUO02766.1"/>
    </source>
</evidence>
<organism evidence="7 8">
    <name type="scientific">Mitsuokella jalaludinii</name>
    <dbReference type="NCBI Taxonomy" id="187979"/>
    <lineage>
        <taxon>Bacteria</taxon>
        <taxon>Bacillati</taxon>
        <taxon>Bacillota</taxon>
        <taxon>Negativicutes</taxon>
        <taxon>Selenomonadales</taxon>
        <taxon>Selenomonadaceae</taxon>
        <taxon>Mitsuokella</taxon>
    </lineage>
</organism>
<protein>
    <submittedName>
        <fullName evidence="7">Glyoxylate/hydroxypyruvate reductase A</fullName>
        <ecNumber evidence="7">1.1.1.79</ecNumber>
    </submittedName>
</protein>
<dbReference type="STRING" id="187979.ERS852385_01953"/>
<dbReference type="PANTHER" id="PTHR43333:SF1">
    <property type="entry name" value="D-ISOMER SPECIFIC 2-HYDROXYACID DEHYDROGENASE NAD-BINDING DOMAIN-CONTAINING PROTEIN"/>
    <property type="match status" value="1"/>
</dbReference>
<dbReference type="Gene3D" id="3.40.50.720">
    <property type="entry name" value="NAD(P)-binding Rossmann-like Domain"/>
    <property type="match status" value="2"/>
</dbReference>
<dbReference type="Pfam" id="PF00389">
    <property type="entry name" value="2-Hacid_dh"/>
    <property type="match status" value="1"/>
</dbReference>
<keyword evidence="7" id="KW-0670">Pyruvate</keyword>
<evidence type="ECO:0000259" key="6">
    <source>
        <dbReference type="Pfam" id="PF02826"/>
    </source>
</evidence>
<evidence type="ECO:0000256" key="1">
    <source>
        <dbReference type="ARBA" id="ARBA00005854"/>
    </source>
</evidence>
<dbReference type="PANTHER" id="PTHR43333">
    <property type="entry name" value="2-HACID_DH_C DOMAIN-CONTAINING PROTEIN"/>
    <property type="match status" value="1"/>
</dbReference>
<dbReference type="CDD" id="cd05300">
    <property type="entry name" value="2-Hacid_dh_1"/>
    <property type="match status" value="1"/>
</dbReference>
<dbReference type="SUPFAM" id="SSF52283">
    <property type="entry name" value="Formate/glycerate dehydrogenase catalytic domain-like"/>
    <property type="match status" value="1"/>
</dbReference>
<proteinExistence type="inferred from homology"/>
<dbReference type="AlphaFoldDB" id="A0A174BT87"/>
<evidence type="ECO:0000256" key="4">
    <source>
        <dbReference type="RuleBase" id="RU003719"/>
    </source>
</evidence>
<sequence>MKIAVVNSFMNDAHREKISTAAAQHHMEVAYYKTNDEALPHLSDVDIIYAAATGGGSKLAEAAPNLKWFCSVSAGVDPVLKPGVLPEGCLLSNSSGAYGVTIAEHLVMVTLMLLRRYPEYAEIIRRHEWKNNLPLRSIKDSRVTIVGTGDIGTRYAERIQSFQPAAIVGVSRTGRKRSPVYDEAVKQEELEAYLPKTDILVLCLPGTKETTNMISRERLAMLPDDAFVINVGRGNSIDQAALVEALNTGHLAGAALDVMAKEPIPEGDPLWTAKNVILTPHCSGKMTLAYTRDKSVAMFCEDLEHFVKQEPLEHAVKRELGY</sequence>
<dbReference type="InterPro" id="IPR006139">
    <property type="entry name" value="D-isomer_2_OHA_DH_cat_dom"/>
</dbReference>
<keyword evidence="2 4" id="KW-0560">Oxidoreductase</keyword>
<evidence type="ECO:0000313" key="8">
    <source>
        <dbReference type="Proteomes" id="UP000095546"/>
    </source>
</evidence>
<feature type="domain" description="D-isomer specific 2-hydroxyacid dehydrogenase NAD-binding" evidence="6">
    <location>
        <begin position="108"/>
        <end position="283"/>
    </location>
</feature>
<dbReference type="GO" id="GO:0030267">
    <property type="term" value="F:glyoxylate reductase (NADPH) activity"/>
    <property type="evidence" value="ECO:0007669"/>
    <property type="project" value="UniProtKB-EC"/>
</dbReference>
<dbReference type="SUPFAM" id="SSF51735">
    <property type="entry name" value="NAD(P)-binding Rossmann-fold domains"/>
    <property type="match status" value="1"/>
</dbReference>
<evidence type="ECO:0000256" key="3">
    <source>
        <dbReference type="ARBA" id="ARBA00023027"/>
    </source>
</evidence>
<dbReference type="InterPro" id="IPR006140">
    <property type="entry name" value="D-isomer_DH_NAD-bd"/>
</dbReference>
<keyword evidence="3" id="KW-0520">NAD</keyword>
<dbReference type="InterPro" id="IPR036291">
    <property type="entry name" value="NAD(P)-bd_dom_sf"/>
</dbReference>
<evidence type="ECO:0000259" key="5">
    <source>
        <dbReference type="Pfam" id="PF00389"/>
    </source>
</evidence>
<dbReference type="EMBL" id="CYYU01000021">
    <property type="protein sequence ID" value="CUO02766.1"/>
    <property type="molecule type" value="Genomic_DNA"/>
</dbReference>
<reference evidence="7 8" key="1">
    <citation type="submission" date="2015-09" db="EMBL/GenBank/DDBJ databases">
        <authorList>
            <consortium name="Pathogen Informatics"/>
        </authorList>
    </citation>
    <scope>NUCLEOTIDE SEQUENCE [LARGE SCALE GENOMIC DNA]</scope>
    <source>
        <strain evidence="7 8">2789STDY5608828</strain>
    </source>
</reference>
<dbReference type="GO" id="GO:0051287">
    <property type="term" value="F:NAD binding"/>
    <property type="evidence" value="ECO:0007669"/>
    <property type="project" value="InterPro"/>
</dbReference>
<evidence type="ECO:0000256" key="2">
    <source>
        <dbReference type="ARBA" id="ARBA00023002"/>
    </source>
</evidence>
<dbReference type="eggNOG" id="COG0111">
    <property type="taxonomic scope" value="Bacteria"/>
</dbReference>
<gene>
    <name evidence="7" type="primary">ghrA</name>
    <name evidence="7" type="ORF">ERS852385_01953</name>
</gene>